<organism evidence="7 8">
    <name type="scientific">Rhodosalinus halophilus</name>
    <dbReference type="NCBI Taxonomy" id="2259333"/>
    <lineage>
        <taxon>Bacteria</taxon>
        <taxon>Pseudomonadati</taxon>
        <taxon>Pseudomonadota</taxon>
        <taxon>Alphaproteobacteria</taxon>
        <taxon>Rhodobacterales</taxon>
        <taxon>Paracoccaceae</taxon>
        <taxon>Rhodosalinus</taxon>
    </lineage>
</organism>
<dbReference type="InterPro" id="IPR042098">
    <property type="entry name" value="TauD-like_sf"/>
</dbReference>
<evidence type="ECO:0000256" key="2">
    <source>
        <dbReference type="ARBA" id="ARBA00022723"/>
    </source>
</evidence>
<evidence type="ECO:0000313" key="8">
    <source>
        <dbReference type="Proteomes" id="UP000253370"/>
    </source>
</evidence>
<gene>
    <name evidence="7" type="ORF">DRV85_07735</name>
</gene>
<sequence length="296" mass="33001">MTTLDTTPLTPAFGVEVRGVRLDEVTESRLFPEIRAAFEAHSALLFRDQALSPEAHLRLARLFGPIEDRKADERAEGEAFEIPEVSNLRAEGGTWGETDLATLNLKANMLWHTDSTFLPVPALTNILVARVVPSEGGATELASTRAAFAAMSPERQDQLRRLRLRHRYSHSRAQISPELAELPMFNKWDDQVWPAVWRNPVNGAEAVYVASHACAVEGMDAAEGRALIAELIEACTRPEFVYAHRWRPGDVLIWDQRAVMHRGTPWPYEEPRKLTSICVSATPADGLDTMRREAAG</sequence>
<keyword evidence="2" id="KW-0479">Metal-binding</keyword>
<evidence type="ECO:0000259" key="6">
    <source>
        <dbReference type="Pfam" id="PF02668"/>
    </source>
</evidence>
<dbReference type="RefSeq" id="WP_113289205.1">
    <property type="nucleotide sequence ID" value="NZ_QNTQ01000006.1"/>
</dbReference>
<keyword evidence="3 7" id="KW-0223">Dioxygenase</keyword>
<name>A0A365UAB7_9RHOB</name>
<dbReference type="GO" id="GO:0016706">
    <property type="term" value="F:2-oxoglutarate-dependent dioxygenase activity"/>
    <property type="evidence" value="ECO:0007669"/>
    <property type="project" value="UniProtKB-ARBA"/>
</dbReference>
<evidence type="ECO:0000256" key="1">
    <source>
        <dbReference type="ARBA" id="ARBA00005896"/>
    </source>
</evidence>
<evidence type="ECO:0000313" key="7">
    <source>
        <dbReference type="EMBL" id="RBI85945.1"/>
    </source>
</evidence>
<dbReference type="Proteomes" id="UP000253370">
    <property type="component" value="Unassembled WGS sequence"/>
</dbReference>
<dbReference type="SUPFAM" id="SSF51197">
    <property type="entry name" value="Clavaminate synthase-like"/>
    <property type="match status" value="1"/>
</dbReference>
<keyword evidence="8" id="KW-1185">Reference proteome</keyword>
<comment type="caution">
    <text evidence="7">The sequence shown here is derived from an EMBL/GenBank/DDBJ whole genome shotgun (WGS) entry which is preliminary data.</text>
</comment>
<dbReference type="Gene3D" id="3.60.130.10">
    <property type="entry name" value="Clavaminate synthase-like"/>
    <property type="match status" value="1"/>
</dbReference>
<dbReference type="Pfam" id="PF02668">
    <property type="entry name" value="TauD"/>
    <property type="match status" value="1"/>
</dbReference>
<keyword evidence="5" id="KW-0408">Iron</keyword>
<evidence type="ECO:0000256" key="5">
    <source>
        <dbReference type="ARBA" id="ARBA00023004"/>
    </source>
</evidence>
<evidence type="ECO:0000256" key="4">
    <source>
        <dbReference type="ARBA" id="ARBA00023002"/>
    </source>
</evidence>
<accession>A0A365UAB7</accession>
<reference evidence="7 8" key="1">
    <citation type="submission" date="2018-07" db="EMBL/GenBank/DDBJ databases">
        <title>Rhodosalinus sp. strain E84T genomic sequence and assembly.</title>
        <authorList>
            <person name="Liu Z.-W."/>
            <person name="Lu D.-C."/>
        </authorList>
    </citation>
    <scope>NUCLEOTIDE SEQUENCE [LARGE SCALE GENOMIC DNA]</scope>
    <source>
        <strain evidence="7 8">E84</strain>
    </source>
</reference>
<protein>
    <submittedName>
        <fullName evidence="7">TauD/TfdA family dioxygenase</fullName>
    </submittedName>
</protein>
<dbReference type="OrthoDB" id="7209371at2"/>
<feature type="domain" description="TauD/TfdA-like" evidence="6">
    <location>
        <begin position="6"/>
        <end position="275"/>
    </location>
</feature>
<comment type="similarity">
    <text evidence="1">Belongs to the TfdA dioxygenase family.</text>
</comment>
<keyword evidence="4" id="KW-0560">Oxidoreductase</keyword>
<proteinExistence type="inferred from homology"/>
<dbReference type="PANTHER" id="PTHR43779">
    <property type="entry name" value="DIOXYGENASE RV0097-RELATED"/>
    <property type="match status" value="1"/>
</dbReference>
<dbReference type="GO" id="GO:0046872">
    <property type="term" value="F:metal ion binding"/>
    <property type="evidence" value="ECO:0007669"/>
    <property type="project" value="UniProtKB-KW"/>
</dbReference>
<dbReference type="AlphaFoldDB" id="A0A365UAB7"/>
<dbReference type="EMBL" id="QNTQ01000006">
    <property type="protein sequence ID" value="RBI85945.1"/>
    <property type="molecule type" value="Genomic_DNA"/>
</dbReference>
<evidence type="ECO:0000256" key="3">
    <source>
        <dbReference type="ARBA" id="ARBA00022964"/>
    </source>
</evidence>
<dbReference type="InterPro" id="IPR051178">
    <property type="entry name" value="TfdA_dioxygenase"/>
</dbReference>
<dbReference type="InterPro" id="IPR003819">
    <property type="entry name" value="TauD/TfdA-like"/>
</dbReference>
<dbReference type="PANTHER" id="PTHR43779:SF3">
    <property type="entry name" value="(3R)-3-[(CARBOXYMETHYL)AMINO]FATTY ACID OXYGENASE_DECARBOXYLASE"/>
    <property type="match status" value="1"/>
</dbReference>